<dbReference type="KEGG" id="aplc:110985440"/>
<dbReference type="CDD" id="cd00054">
    <property type="entry name" value="EGF_CA"/>
    <property type="match status" value="1"/>
</dbReference>
<feature type="region of interest" description="Disordered" evidence="1">
    <location>
        <begin position="1"/>
        <end position="74"/>
    </location>
</feature>
<dbReference type="OMA" id="YANENKF"/>
<protein>
    <submittedName>
        <fullName evidence="5">Uncharacterized protein LOC110985440 isoform X1</fullName>
    </submittedName>
</protein>
<feature type="compositionally biased region" description="Basic and acidic residues" evidence="1">
    <location>
        <begin position="45"/>
        <end position="59"/>
    </location>
</feature>
<dbReference type="PROSITE" id="PS00022">
    <property type="entry name" value="EGF_1"/>
    <property type="match status" value="1"/>
</dbReference>
<dbReference type="OrthoDB" id="10557459at2759"/>
<dbReference type="Proteomes" id="UP000694845">
    <property type="component" value="Unplaced"/>
</dbReference>
<sequence>MNSRDGRRDGRRSVSSSGRARRGNVAKGNVGRTAPIGSLVISQDGRSKFYPDGGRERPPIRGPARAPSTVGRKTDDVTYVDSKLPFGTQAVYYNTSFGKPADIDTSNVPMRTPLDDDEDNVSDTGVEPPMNPAQAFMRSFIIFGGLAIVVIIVVALAIVLPIALTGATSRATLTGTVELNSTFIAAYDDVTSTQYANLVNSFNTIMNGIFQNNSTYSSDFRETEVTDLTSGASSVRTRVLFSLHFQSGTEFNSLFRNNVYNFLYQRVIEPATPFASLNLVPDSLVITESCGLFCFNGGTLSILNCECQCMSGFSGARCESSV</sequence>
<evidence type="ECO:0000256" key="1">
    <source>
        <dbReference type="SAM" id="MobiDB-lite"/>
    </source>
</evidence>
<evidence type="ECO:0000313" key="5">
    <source>
        <dbReference type="RefSeq" id="XP_022102158.1"/>
    </source>
</evidence>
<evidence type="ECO:0000259" key="3">
    <source>
        <dbReference type="PROSITE" id="PS50024"/>
    </source>
</evidence>
<accession>A0A8B7Z915</accession>
<organism evidence="4 5">
    <name type="scientific">Acanthaster planci</name>
    <name type="common">Crown-of-thorns starfish</name>
    <dbReference type="NCBI Taxonomy" id="133434"/>
    <lineage>
        <taxon>Eukaryota</taxon>
        <taxon>Metazoa</taxon>
        <taxon>Echinodermata</taxon>
        <taxon>Eleutherozoa</taxon>
        <taxon>Asterozoa</taxon>
        <taxon>Asteroidea</taxon>
        <taxon>Valvatacea</taxon>
        <taxon>Valvatida</taxon>
        <taxon>Acanthasteridae</taxon>
        <taxon>Acanthaster</taxon>
    </lineage>
</organism>
<name>A0A8B7Z915_ACAPL</name>
<gene>
    <name evidence="5" type="primary">LOC110985440</name>
</gene>
<reference evidence="5" key="1">
    <citation type="submission" date="2025-08" db="UniProtKB">
        <authorList>
            <consortium name="RefSeq"/>
        </authorList>
    </citation>
    <scope>IDENTIFICATION</scope>
</reference>
<evidence type="ECO:0000313" key="4">
    <source>
        <dbReference type="Proteomes" id="UP000694845"/>
    </source>
</evidence>
<dbReference type="Pfam" id="PF01390">
    <property type="entry name" value="SEA"/>
    <property type="match status" value="1"/>
</dbReference>
<keyword evidence="2" id="KW-1133">Transmembrane helix</keyword>
<dbReference type="SUPFAM" id="SSF82671">
    <property type="entry name" value="SEA domain"/>
    <property type="match status" value="1"/>
</dbReference>
<dbReference type="PROSITE" id="PS01186">
    <property type="entry name" value="EGF_2"/>
    <property type="match status" value="1"/>
</dbReference>
<dbReference type="InterPro" id="IPR000742">
    <property type="entry name" value="EGF"/>
</dbReference>
<dbReference type="PROSITE" id="PS50024">
    <property type="entry name" value="SEA"/>
    <property type="match status" value="1"/>
</dbReference>
<keyword evidence="4" id="KW-1185">Reference proteome</keyword>
<feature type="domain" description="SEA" evidence="3">
    <location>
        <begin position="167"/>
        <end position="291"/>
    </location>
</feature>
<keyword evidence="2" id="KW-0812">Transmembrane</keyword>
<feature type="region of interest" description="Disordered" evidence="1">
    <location>
        <begin position="104"/>
        <end position="126"/>
    </location>
</feature>
<evidence type="ECO:0000256" key="2">
    <source>
        <dbReference type="SAM" id="Phobius"/>
    </source>
</evidence>
<dbReference type="Gene3D" id="3.30.70.960">
    <property type="entry name" value="SEA domain"/>
    <property type="match status" value="1"/>
</dbReference>
<feature type="compositionally biased region" description="Basic and acidic residues" evidence="1">
    <location>
        <begin position="1"/>
        <end position="12"/>
    </location>
</feature>
<dbReference type="InterPro" id="IPR036364">
    <property type="entry name" value="SEA_dom_sf"/>
</dbReference>
<dbReference type="GeneID" id="110985440"/>
<dbReference type="RefSeq" id="XP_022102158.1">
    <property type="nucleotide sequence ID" value="XM_022246466.1"/>
</dbReference>
<keyword evidence="2" id="KW-0472">Membrane</keyword>
<feature type="transmembrane region" description="Helical" evidence="2">
    <location>
        <begin position="140"/>
        <end position="164"/>
    </location>
</feature>
<dbReference type="AlphaFoldDB" id="A0A8B7Z915"/>
<proteinExistence type="predicted"/>
<dbReference type="InterPro" id="IPR000082">
    <property type="entry name" value="SEA_dom"/>
</dbReference>